<comment type="subcellular location">
    <subcellularLocation>
        <location evidence="3">Cytoplasm</location>
    </subcellularLocation>
    <subcellularLocation>
        <location evidence="2">Nucleus</location>
    </subcellularLocation>
</comment>
<keyword evidence="6" id="KW-0813">Transport</keyword>
<dbReference type="GO" id="GO:0005737">
    <property type="term" value="C:cytoplasm"/>
    <property type="evidence" value="ECO:0007669"/>
    <property type="project" value="UniProtKB-SubCell"/>
</dbReference>
<accession>A0A7R9EUY3</accession>
<organism evidence="12">
    <name type="scientific">Timema bartmani</name>
    <dbReference type="NCBI Taxonomy" id="61472"/>
    <lineage>
        <taxon>Eukaryota</taxon>
        <taxon>Metazoa</taxon>
        <taxon>Ecdysozoa</taxon>
        <taxon>Arthropoda</taxon>
        <taxon>Hexapoda</taxon>
        <taxon>Insecta</taxon>
        <taxon>Pterygota</taxon>
        <taxon>Neoptera</taxon>
        <taxon>Polyneoptera</taxon>
        <taxon>Phasmatodea</taxon>
        <taxon>Timematodea</taxon>
        <taxon>Timematoidea</taxon>
        <taxon>Timematidae</taxon>
        <taxon>Timema</taxon>
    </lineage>
</organism>
<comment type="similarity">
    <text evidence="4">Belongs to the IWR1/SLC7A6OS family.</text>
</comment>
<evidence type="ECO:0000256" key="9">
    <source>
        <dbReference type="ARBA" id="ARBA00023242"/>
    </source>
</evidence>
<dbReference type="InterPro" id="IPR013883">
    <property type="entry name" value="TF_Iwr1_dom"/>
</dbReference>
<feature type="region of interest" description="Disordered" evidence="10">
    <location>
        <begin position="196"/>
        <end position="229"/>
    </location>
</feature>
<evidence type="ECO:0000256" key="3">
    <source>
        <dbReference type="ARBA" id="ARBA00004496"/>
    </source>
</evidence>
<dbReference type="AlphaFoldDB" id="A0A7R9EUY3"/>
<feature type="compositionally biased region" description="Acidic residues" evidence="10">
    <location>
        <begin position="220"/>
        <end position="229"/>
    </location>
</feature>
<keyword evidence="9" id="KW-0539">Nucleus</keyword>
<dbReference type="Pfam" id="PF08574">
    <property type="entry name" value="Iwr1"/>
    <property type="match status" value="1"/>
</dbReference>
<feature type="domain" description="Transcription factor Iwr1" evidence="11">
    <location>
        <begin position="161"/>
        <end position="223"/>
    </location>
</feature>
<dbReference type="GO" id="GO:0015031">
    <property type="term" value="P:protein transport"/>
    <property type="evidence" value="ECO:0007669"/>
    <property type="project" value="UniProtKB-KW"/>
</dbReference>
<evidence type="ECO:0000256" key="6">
    <source>
        <dbReference type="ARBA" id="ARBA00022448"/>
    </source>
</evidence>
<dbReference type="GO" id="GO:0005634">
    <property type="term" value="C:nucleus"/>
    <property type="evidence" value="ECO:0007669"/>
    <property type="project" value="UniProtKB-SubCell"/>
</dbReference>
<evidence type="ECO:0000313" key="12">
    <source>
        <dbReference type="EMBL" id="CAD7441914.1"/>
    </source>
</evidence>
<evidence type="ECO:0000259" key="11">
    <source>
        <dbReference type="Pfam" id="PF08574"/>
    </source>
</evidence>
<gene>
    <name evidence="12" type="ORF">TBIB3V08_LOCUS4359</name>
</gene>
<dbReference type="InterPro" id="IPR040218">
    <property type="entry name" value="SLC7A6OS"/>
</dbReference>
<evidence type="ECO:0000256" key="5">
    <source>
        <dbReference type="ARBA" id="ARBA00017036"/>
    </source>
</evidence>
<protein>
    <recommendedName>
        <fullName evidence="5">Probable RNA polymerase II nuclear localization protein SLC7A6OS</fullName>
    </recommendedName>
</protein>
<dbReference type="GO" id="GO:0032502">
    <property type="term" value="P:developmental process"/>
    <property type="evidence" value="ECO:0007669"/>
    <property type="project" value="TreeGrafter"/>
</dbReference>
<sequence length="305" mass="34507">MAVVRLKRRLSEEPLDAVLLSCKKKCIEDVEAKNENPFSTILKFAGTVKNQAENVALHLSSNLRKDPKTHSHIPDVRSKLRNETKDISQQNRFKVVNCFRALDDQGSPEETVKSNSSSTNLENNSTKSLTVVDVESSNTDVSEDKIKPELFDGPSAEENDHYVYDLYYTGDVDDMLIENLVSVQPLQSDLLYHRRSSSGLSDSEDSEDSNAENNIGNDYPDTEEDNSIDEDDMRAAIRMEDDRFDDLSSDDEDALRISDLKLDPDDVEKYGISRAFCKASKKGDYDEDDYYFDMDSDSDESSRFA</sequence>
<evidence type="ECO:0000256" key="10">
    <source>
        <dbReference type="SAM" id="MobiDB-lite"/>
    </source>
</evidence>
<comment type="function">
    <text evidence="1">Directs RNA polymerase II nuclear import.</text>
</comment>
<proteinExistence type="inferred from homology"/>
<feature type="region of interest" description="Disordered" evidence="10">
    <location>
        <begin position="105"/>
        <end position="157"/>
    </location>
</feature>
<evidence type="ECO:0000256" key="2">
    <source>
        <dbReference type="ARBA" id="ARBA00004123"/>
    </source>
</evidence>
<evidence type="ECO:0000256" key="4">
    <source>
        <dbReference type="ARBA" id="ARBA00010218"/>
    </source>
</evidence>
<reference evidence="12" key="1">
    <citation type="submission" date="2020-11" db="EMBL/GenBank/DDBJ databases">
        <authorList>
            <person name="Tran Van P."/>
        </authorList>
    </citation>
    <scope>NUCLEOTIDE SEQUENCE</scope>
</reference>
<dbReference type="PANTHER" id="PTHR31196:SF2">
    <property type="entry name" value="RNA POLYMERASE II NUCLEAR LOCALIZATION PROTEIN SLC7A6OS-RELATED"/>
    <property type="match status" value="1"/>
</dbReference>
<evidence type="ECO:0000256" key="7">
    <source>
        <dbReference type="ARBA" id="ARBA00022490"/>
    </source>
</evidence>
<keyword evidence="8" id="KW-0653">Protein transport</keyword>
<keyword evidence="7" id="KW-0963">Cytoplasm</keyword>
<name>A0A7R9EUY3_9NEOP</name>
<dbReference type="EMBL" id="OD565494">
    <property type="protein sequence ID" value="CAD7441914.1"/>
    <property type="molecule type" value="Genomic_DNA"/>
</dbReference>
<feature type="compositionally biased region" description="Low complexity" evidence="10">
    <location>
        <begin position="113"/>
        <end position="130"/>
    </location>
</feature>
<evidence type="ECO:0000256" key="1">
    <source>
        <dbReference type="ARBA" id="ARBA00003202"/>
    </source>
</evidence>
<evidence type="ECO:0000256" key="8">
    <source>
        <dbReference type="ARBA" id="ARBA00022927"/>
    </source>
</evidence>
<dbReference type="PANTHER" id="PTHR31196">
    <property type="entry name" value="RNA POLYMERASE II NUCLEAR LOCALIZATION PROTEIN SLC7A6OS-RELATED"/>
    <property type="match status" value="1"/>
</dbReference>